<feature type="region of interest" description="Disordered" evidence="14">
    <location>
        <begin position="337"/>
        <end position="514"/>
    </location>
</feature>
<evidence type="ECO:0000256" key="7">
    <source>
        <dbReference type="ARBA" id="ARBA00023180"/>
    </source>
</evidence>
<protein>
    <recommendedName>
        <fullName evidence="10">glycogenin glucosyltransferase</fullName>
        <ecNumber evidence="10">2.4.1.186</ecNumber>
    </recommendedName>
</protein>
<dbReference type="InterPro" id="IPR002495">
    <property type="entry name" value="Glyco_trans_8"/>
</dbReference>
<comment type="function">
    <text evidence="13">Self-glucosylating initiator of glycogen synthesis. It catalyzes the formation of a short alpha (1,4)-glucosyl chain covalently attached via a glucose 1-O-tyrosyl linkage to internal tyrosine residues and these chains act as primers for the elongation reaction catalyzed by glycogen synthase.</text>
</comment>
<dbReference type="Gene3D" id="3.90.550.10">
    <property type="entry name" value="Spore Coat Polysaccharide Biosynthesis Protein SpsA, Chain A"/>
    <property type="match status" value="1"/>
</dbReference>
<feature type="region of interest" description="Disordered" evidence="14">
    <location>
        <begin position="831"/>
        <end position="894"/>
    </location>
</feature>
<feature type="region of interest" description="Disordered" evidence="14">
    <location>
        <begin position="545"/>
        <end position="564"/>
    </location>
</feature>
<sequence length="894" mass="100537">MAFQHDALDAVYATLVMTDSYLPGAMVLGHSLRDRGAKAKLVACVVLDKLSQTTIKELQVVYDDIVPVEQIFNQQPANLYLMNRPDLISTFTKIELWKLKQYKRIVYLDADMVALRAPNELLSMDTNFAAVPDVGWPDCFNSGLMVFNPNMSDYYSLLALARRGISFDGADQGLLNMHFVDWERLSFVYNCTPNANYQYVPAYRYFQSSINIIHFIGADKPWTRGRDHTGDHGVYSELLARWWSVYDRHYRRPAPVDYNQFVQPQKKVQDYVRGEETPHQPAYQLTGHASEPRSSHGYQITQPHPQSVPGIHITAPEHNQAAMERPFGDQPALEERIDRQETKPMSTQEQRRWSAPHTDWQPAIQPPPTGSKPEAANFPSQQYEMSDSKQLFEPPTQYPEPPRDMWYDIPQQKPTPSVPPKAIFPWEEKGLPKATRVFPKSRESTPPPPEPELAPTTVDEPVPDVAPMLEPQPNERQRHATSSNSAQPHQDQRPPSPLRHIFPWESRAPKPTRYFAPDPTMASTTPSMSQIGVGTIHTPGLVGDVQSRGSRPPDNPWDAFSQQTNKWDEDPDITRFIESFNKPRKAPIQVVHDSRSKTGTDDLPPVRERRTSLRLTDFPTEVERPSLPVTPAPIRRTNYFGIAEEISKGDLPVAQGVPQQDEWVRHFTSKFLPHIPNPVLLEYDSVLHLTCQHCGQQNPIIKLEELQRRQSLLMTGDEDPIAKSQTPPKRDMPESKSAEQAIEAAMKALNASHGRAKGPTKPILRQPRFEITQADDDQLGDEGLVASAHPHMTATGHKSPTRFNPIVLEGEAASEKTSVLNSPGYMSDEADEVRTATHHHTESFDYSGSSLSPTQTRSDLPPGGEPPTAALKEALQEAARDAEEEAIISPTTVA</sequence>
<feature type="region of interest" description="Disordered" evidence="14">
    <location>
        <begin position="716"/>
        <end position="738"/>
    </location>
</feature>
<feature type="compositionally biased region" description="Polar residues" evidence="14">
    <location>
        <begin position="296"/>
        <end position="305"/>
    </location>
</feature>
<dbReference type="GO" id="GO:0005737">
    <property type="term" value="C:cytoplasm"/>
    <property type="evidence" value="ECO:0007669"/>
    <property type="project" value="UniProtKB-SubCell"/>
</dbReference>
<dbReference type="PANTHER" id="PTHR11183">
    <property type="entry name" value="GLYCOGENIN SUBFAMILY MEMBER"/>
    <property type="match status" value="1"/>
</dbReference>
<dbReference type="CDD" id="cd02537">
    <property type="entry name" value="GT8_Glycogenin"/>
    <property type="match status" value="1"/>
</dbReference>
<keyword evidence="5" id="KW-0479">Metal-binding</keyword>
<dbReference type="InterPro" id="IPR029044">
    <property type="entry name" value="Nucleotide-diphossugar_trans"/>
</dbReference>
<dbReference type="Pfam" id="PF01501">
    <property type="entry name" value="Glyco_transf_8"/>
    <property type="match status" value="1"/>
</dbReference>
<evidence type="ECO:0000256" key="9">
    <source>
        <dbReference type="ARBA" id="ARBA00038162"/>
    </source>
</evidence>
<keyword evidence="15" id="KW-0328">Glycosyltransferase</keyword>
<keyword evidence="16" id="KW-1185">Reference proteome</keyword>
<comment type="caution">
    <text evidence="15">The sequence shown here is derived from an EMBL/GenBank/DDBJ whole genome shotgun (WGS) entry which is preliminary data.</text>
</comment>
<keyword evidence="4 15" id="KW-0808">Transferase</keyword>
<evidence type="ECO:0000256" key="14">
    <source>
        <dbReference type="SAM" id="MobiDB-lite"/>
    </source>
</evidence>
<feature type="compositionally biased region" description="Polar residues" evidence="14">
    <location>
        <begin position="378"/>
        <end position="389"/>
    </location>
</feature>
<evidence type="ECO:0000256" key="10">
    <source>
        <dbReference type="ARBA" id="ARBA00038934"/>
    </source>
</evidence>
<evidence type="ECO:0000256" key="1">
    <source>
        <dbReference type="ARBA" id="ARBA00001936"/>
    </source>
</evidence>
<keyword evidence="3" id="KW-0963">Cytoplasm</keyword>
<comment type="cofactor">
    <cofactor evidence="1">
        <name>Mn(2+)</name>
        <dbReference type="ChEBI" id="CHEBI:29035"/>
    </cofactor>
</comment>
<dbReference type="EMBL" id="JAVRRJ010000007">
    <property type="protein sequence ID" value="KAK5082991.1"/>
    <property type="molecule type" value="Genomic_DNA"/>
</dbReference>
<proteinExistence type="inferred from homology"/>
<dbReference type="InterPro" id="IPR050587">
    <property type="entry name" value="GNT1/Glycosyltrans_8"/>
</dbReference>
<comment type="similarity">
    <text evidence="9">Belongs to the glycosyltransferase 8 family. Glycogenin subfamily.</text>
</comment>
<evidence type="ECO:0000256" key="5">
    <source>
        <dbReference type="ARBA" id="ARBA00022723"/>
    </source>
</evidence>
<organism evidence="15 16">
    <name type="scientific">Lithohypha guttulata</name>
    <dbReference type="NCBI Taxonomy" id="1690604"/>
    <lineage>
        <taxon>Eukaryota</taxon>
        <taxon>Fungi</taxon>
        <taxon>Dikarya</taxon>
        <taxon>Ascomycota</taxon>
        <taxon>Pezizomycotina</taxon>
        <taxon>Eurotiomycetes</taxon>
        <taxon>Chaetothyriomycetidae</taxon>
        <taxon>Chaetothyriales</taxon>
        <taxon>Trichomeriaceae</taxon>
        <taxon>Lithohypha</taxon>
    </lineage>
</organism>
<keyword evidence="7" id="KW-0325">Glycoprotein</keyword>
<dbReference type="Proteomes" id="UP001309876">
    <property type="component" value="Unassembled WGS sequence"/>
</dbReference>
<evidence type="ECO:0000256" key="13">
    <source>
        <dbReference type="ARBA" id="ARBA00057883"/>
    </source>
</evidence>
<feature type="region of interest" description="Disordered" evidence="14">
    <location>
        <begin position="282"/>
        <end position="312"/>
    </location>
</feature>
<name>A0AAN7SX51_9EURO</name>
<evidence type="ECO:0000256" key="4">
    <source>
        <dbReference type="ARBA" id="ARBA00022679"/>
    </source>
</evidence>
<evidence type="ECO:0000256" key="6">
    <source>
        <dbReference type="ARBA" id="ARBA00023056"/>
    </source>
</evidence>
<evidence type="ECO:0000313" key="16">
    <source>
        <dbReference type="Proteomes" id="UP001309876"/>
    </source>
</evidence>
<reference evidence="15 16" key="1">
    <citation type="submission" date="2023-08" db="EMBL/GenBank/DDBJ databases">
        <title>Black Yeasts Isolated from many extreme environments.</title>
        <authorList>
            <person name="Coleine C."/>
            <person name="Stajich J.E."/>
            <person name="Selbmann L."/>
        </authorList>
    </citation>
    <scope>NUCLEOTIDE SEQUENCE [LARGE SCALE GENOMIC DNA]</scope>
    <source>
        <strain evidence="15 16">CCFEE 5910</strain>
    </source>
</reference>
<evidence type="ECO:0000256" key="11">
    <source>
        <dbReference type="ARBA" id="ARBA00050886"/>
    </source>
</evidence>
<evidence type="ECO:0000256" key="2">
    <source>
        <dbReference type="ARBA" id="ARBA00004496"/>
    </source>
</evidence>
<feature type="compositionally biased region" description="Basic and acidic residues" evidence="14">
    <location>
        <begin position="728"/>
        <end position="737"/>
    </location>
</feature>
<comment type="catalytic activity">
    <reaction evidence="11">
        <text>[1,4-alpha-D-glucosyl](n)-L-tyrosyl-[glycogenin] + UDP-alpha-D-glucose = [1,4-alpha-D-glucosyl](n+1)-L-tyrosyl-[glycogenin] + UDP + H(+)</text>
        <dbReference type="Rhea" id="RHEA:56560"/>
        <dbReference type="Rhea" id="RHEA-COMP:14606"/>
        <dbReference type="Rhea" id="RHEA-COMP:14607"/>
        <dbReference type="ChEBI" id="CHEBI:15378"/>
        <dbReference type="ChEBI" id="CHEBI:58223"/>
        <dbReference type="ChEBI" id="CHEBI:58885"/>
        <dbReference type="ChEBI" id="CHEBI:140574"/>
        <dbReference type="EC" id="2.4.1.186"/>
    </reaction>
</comment>
<evidence type="ECO:0000256" key="8">
    <source>
        <dbReference type="ARBA" id="ARBA00023211"/>
    </source>
</evidence>
<dbReference type="SUPFAM" id="SSF53448">
    <property type="entry name" value="Nucleotide-diphospho-sugar transferases"/>
    <property type="match status" value="1"/>
</dbReference>
<feature type="compositionally biased region" description="Basic and acidic residues" evidence="14">
    <location>
        <begin position="832"/>
        <end position="843"/>
    </location>
</feature>
<dbReference type="GO" id="GO:0008466">
    <property type="term" value="F:glycogenin glucosyltransferase activity"/>
    <property type="evidence" value="ECO:0007669"/>
    <property type="project" value="UniProtKB-EC"/>
</dbReference>
<feature type="compositionally biased region" description="Polar residues" evidence="14">
    <location>
        <begin position="844"/>
        <end position="858"/>
    </location>
</feature>
<evidence type="ECO:0000256" key="12">
    <source>
        <dbReference type="ARBA" id="ARBA00052293"/>
    </source>
</evidence>
<keyword evidence="6" id="KW-0320">Glycogen biosynthesis</keyword>
<evidence type="ECO:0000256" key="3">
    <source>
        <dbReference type="ARBA" id="ARBA00022490"/>
    </source>
</evidence>
<dbReference type="GO" id="GO:0005978">
    <property type="term" value="P:glycogen biosynthetic process"/>
    <property type="evidence" value="ECO:0007669"/>
    <property type="project" value="UniProtKB-KW"/>
</dbReference>
<keyword evidence="8" id="KW-0464">Manganese</keyword>
<evidence type="ECO:0000313" key="15">
    <source>
        <dbReference type="EMBL" id="KAK5082991.1"/>
    </source>
</evidence>
<feature type="compositionally biased region" description="Polar residues" evidence="14">
    <location>
        <begin position="480"/>
        <end position="489"/>
    </location>
</feature>
<dbReference type="GO" id="GO:0046872">
    <property type="term" value="F:metal ion binding"/>
    <property type="evidence" value="ECO:0007669"/>
    <property type="project" value="UniProtKB-KW"/>
</dbReference>
<dbReference type="AlphaFoldDB" id="A0AAN7SX51"/>
<dbReference type="EC" id="2.4.1.186" evidence="10"/>
<accession>A0AAN7SX51</accession>
<gene>
    <name evidence="15" type="primary">GLG2</name>
    <name evidence="15" type="ORF">LTR05_006873</name>
</gene>
<dbReference type="FunFam" id="3.90.550.10:FF:000092">
    <property type="entry name" value="Glycogenin 2"/>
    <property type="match status" value="1"/>
</dbReference>
<comment type="subcellular location">
    <subcellularLocation>
        <location evidence="2">Cytoplasm</location>
    </subcellularLocation>
</comment>
<comment type="catalytic activity">
    <reaction evidence="12">
        <text>L-tyrosyl-[glycogenin] + UDP-alpha-D-glucose = alpha-D-glucosyl-L-tyrosyl-[glycogenin] + UDP + H(+)</text>
        <dbReference type="Rhea" id="RHEA:23360"/>
        <dbReference type="Rhea" id="RHEA-COMP:14604"/>
        <dbReference type="Rhea" id="RHEA-COMP:14605"/>
        <dbReference type="ChEBI" id="CHEBI:15378"/>
        <dbReference type="ChEBI" id="CHEBI:46858"/>
        <dbReference type="ChEBI" id="CHEBI:58223"/>
        <dbReference type="ChEBI" id="CHEBI:58885"/>
        <dbReference type="ChEBI" id="CHEBI:140573"/>
        <dbReference type="EC" id="2.4.1.186"/>
    </reaction>
</comment>